<dbReference type="Proteomes" id="UP000324222">
    <property type="component" value="Unassembled WGS sequence"/>
</dbReference>
<evidence type="ECO:0000313" key="2">
    <source>
        <dbReference type="Proteomes" id="UP000324222"/>
    </source>
</evidence>
<comment type="caution">
    <text evidence="1">The sequence shown here is derived from an EMBL/GenBank/DDBJ whole genome shotgun (WGS) entry which is preliminary data.</text>
</comment>
<evidence type="ECO:0000313" key="1">
    <source>
        <dbReference type="EMBL" id="MPC55321.1"/>
    </source>
</evidence>
<dbReference type="AlphaFoldDB" id="A0A5B7G5P8"/>
<protein>
    <submittedName>
        <fullName evidence="1">Uncharacterized protein</fullName>
    </submittedName>
</protein>
<keyword evidence="2" id="KW-1185">Reference proteome</keyword>
<organism evidence="1 2">
    <name type="scientific">Portunus trituberculatus</name>
    <name type="common">Swimming crab</name>
    <name type="synonym">Neptunus trituberculatus</name>
    <dbReference type="NCBI Taxonomy" id="210409"/>
    <lineage>
        <taxon>Eukaryota</taxon>
        <taxon>Metazoa</taxon>
        <taxon>Ecdysozoa</taxon>
        <taxon>Arthropoda</taxon>
        <taxon>Crustacea</taxon>
        <taxon>Multicrustacea</taxon>
        <taxon>Malacostraca</taxon>
        <taxon>Eumalacostraca</taxon>
        <taxon>Eucarida</taxon>
        <taxon>Decapoda</taxon>
        <taxon>Pleocyemata</taxon>
        <taxon>Brachyura</taxon>
        <taxon>Eubrachyura</taxon>
        <taxon>Portunoidea</taxon>
        <taxon>Portunidae</taxon>
        <taxon>Portuninae</taxon>
        <taxon>Portunus</taxon>
    </lineage>
</organism>
<dbReference type="EMBL" id="VSRR010013074">
    <property type="protein sequence ID" value="MPC55321.1"/>
    <property type="molecule type" value="Genomic_DNA"/>
</dbReference>
<gene>
    <name evidence="1" type="ORF">E2C01_049253</name>
</gene>
<name>A0A5B7G5P8_PORTR</name>
<accession>A0A5B7G5P8</accession>
<proteinExistence type="predicted"/>
<sequence length="60" mass="6791">MSGVREGYSESRTQWWTAAAYKGNQHFVWVLSGIIWDNSGRENWRREGSACGAAWRGEAA</sequence>
<reference evidence="1 2" key="1">
    <citation type="submission" date="2019-05" db="EMBL/GenBank/DDBJ databases">
        <title>Another draft genome of Portunus trituberculatus and its Hox gene families provides insights of decapod evolution.</title>
        <authorList>
            <person name="Jeong J.-H."/>
            <person name="Song I."/>
            <person name="Kim S."/>
            <person name="Choi T."/>
            <person name="Kim D."/>
            <person name="Ryu S."/>
            <person name="Kim W."/>
        </authorList>
    </citation>
    <scope>NUCLEOTIDE SEQUENCE [LARGE SCALE GENOMIC DNA]</scope>
    <source>
        <tissue evidence="1">Muscle</tissue>
    </source>
</reference>